<accession>A0AA35Z4K1</accession>
<feature type="region of interest" description="Disordered" evidence="1">
    <location>
        <begin position="158"/>
        <end position="177"/>
    </location>
</feature>
<dbReference type="AlphaFoldDB" id="A0AA35Z4K1"/>
<gene>
    <name evidence="2" type="ORF">LSALG_LOCUS25256</name>
</gene>
<dbReference type="Proteomes" id="UP001177003">
    <property type="component" value="Chromosome 5"/>
</dbReference>
<evidence type="ECO:0000313" key="2">
    <source>
        <dbReference type="EMBL" id="CAI9285801.1"/>
    </source>
</evidence>
<protein>
    <submittedName>
        <fullName evidence="2">Uncharacterized protein</fullName>
    </submittedName>
</protein>
<evidence type="ECO:0000256" key="1">
    <source>
        <dbReference type="SAM" id="MobiDB-lite"/>
    </source>
</evidence>
<proteinExistence type="predicted"/>
<feature type="compositionally biased region" description="Basic and acidic residues" evidence="1">
    <location>
        <begin position="158"/>
        <end position="169"/>
    </location>
</feature>
<sequence>MGIIMRGQTRRKALERSLVNLTLSGAGKRPFHLLHSKQALLLTSTTVQDAPPQEATQRHAWTREDRRRLALGTNPLHNNQGPNTPTNQALPSILPQVSRLDTQNQALHNEEKEQHTGHILSQQAEQENNTDRLHFLEKEVATMRQQILTAEAKAALAEQREEEATREMSETVGHLVR</sequence>
<keyword evidence="3" id="KW-1185">Reference proteome</keyword>
<reference evidence="2" key="1">
    <citation type="submission" date="2023-04" db="EMBL/GenBank/DDBJ databases">
        <authorList>
            <person name="Vijverberg K."/>
            <person name="Xiong W."/>
            <person name="Schranz E."/>
        </authorList>
    </citation>
    <scope>NUCLEOTIDE SEQUENCE</scope>
</reference>
<organism evidence="2 3">
    <name type="scientific">Lactuca saligna</name>
    <name type="common">Willowleaf lettuce</name>
    <dbReference type="NCBI Taxonomy" id="75948"/>
    <lineage>
        <taxon>Eukaryota</taxon>
        <taxon>Viridiplantae</taxon>
        <taxon>Streptophyta</taxon>
        <taxon>Embryophyta</taxon>
        <taxon>Tracheophyta</taxon>
        <taxon>Spermatophyta</taxon>
        <taxon>Magnoliopsida</taxon>
        <taxon>eudicotyledons</taxon>
        <taxon>Gunneridae</taxon>
        <taxon>Pentapetalae</taxon>
        <taxon>asterids</taxon>
        <taxon>campanulids</taxon>
        <taxon>Asterales</taxon>
        <taxon>Asteraceae</taxon>
        <taxon>Cichorioideae</taxon>
        <taxon>Cichorieae</taxon>
        <taxon>Lactucinae</taxon>
        <taxon>Lactuca</taxon>
    </lineage>
</organism>
<dbReference type="EMBL" id="OX465081">
    <property type="protein sequence ID" value="CAI9285801.1"/>
    <property type="molecule type" value="Genomic_DNA"/>
</dbReference>
<evidence type="ECO:0000313" key="3">
    <source>
        <dbReference type="Proteomes" id="UP001177003"/>
    </source>
</evidence>
<name>A0AA35Z4K1_LACSI</name>